<evidence type="ECO:0000313" key="2">
    <source>
        <dbReference type="WBParaSite" id="PEQ_0000683101-mRNA-1"/>
    </source>
</evidence>
<accession>A0A914RKK9</accession>
<sequence length="40" mass="4828">MERKRSRLRRISVAMAESIMSSRLVWNCLKRLRNCSDRSM</sequence>
<evidence type="ECO:0000313" key="1">
    <source>
        <dbReference type="Proteomes" id="UP000887564"/>
    </source>
</evidence>
<reference evidence="2" key="1">
    <citation type="submission" date="2022-11" db="UniProtKB">
        <authorList>
            <consortium name="WormBaseParasite"/>
        </authorList>
    </citation>
    <scope>IDENTIFICATION</scope>
</reference>
<protein>
    <submittedName>
        <fullName evidence="2">Uncharacterized protein</fullName>
    </submittedName>
</protein>
<dbReference type="Proteomes" id="UP000887564">
    <property type="component" value="Unplaced"/>
</dbReference>
<organism evidence="1 2">
    <name type="scientific">Parascaris equorum</name>
    <name type="common">Equine roundworm</name>
    <dbReference type="NCBI Taxonomy" id="6256"/>
    <lineage>
        <taxon>Eukaryota</taxon>
        <taxon>Metazoa</taxon>
        <taxon>Ecdysozoa</taxon>
        <taxon>Nematoda</taxon>
        <taxon>Chromadorea</taxon>
        <taxon>Rhabditida</taxon>
        <taxon>Spirurina</taxon>
        <taxon>Ascaridomorpha</taxon>
        <taxon>Ascaridoidea</taxon>
        <taxon>Ascarididae</taxon>
        <taxon>Parascaris</taxon>
    </lineage>
</organism>
<keyword evidence="1" id="KW-1185">Reference proteome</keyword>
<proteinExistence type="predicted"/>
<dbReference type="WBParaSite" id="PEQ_0000683101-mRNA-1">
    <property type="protein sequence ID" value="PEQ_0000683101-mRNA-1"/>
    <property type="gene ID" value="PEQ_0000683101"/>
</dbReference>
<dbReference type="AlphaFoldDB" id="A0A914RKK9"/>
<name>A0A914RKK9_PAREQ</name>